<dbReference type="Gene3D" id="3.40.1690.10">
    <property type="entry name" value="secretion proteins EscU"/>
    <property type="match status" value="1"/>
</dbReference>
<keyword evidence="3" id="KW-0813">Transport</keyword>
<evidence type="ECO:0000313" key="7">
    <source>
        <dbReference type="Proteomes" id="UP001595478"/>
    </source>
</evidence>
<organism evidence="6 7">
    <name type="scientific">Agaribacter flavus</name>
    <dbReference type="NCBI Taxonomy" id="1902781"/>
    <lineage>
        <taxon>Bacteria</taxon>
        <taxon>Pseudomonadati</taxon>
        <taxon>Pseudomonadota</taxon>
        <taxon>Gammaproteobacteria</taxon>
        <taxon>Alteromonadales</taxon>
        <taxon>Alteromonadaceae</taxon>
        <taxon>Agaribacter</taxon>
    </lineage>
</organism>
<keyword evidence="3" id="KW-1006">Bacterial flagellum protein export</keyword>
<keyword evidence="5" id="KW-0812">Transmembrane</keyword>
<dbReference type="PRINTS" id="PR00950">
    <property type="entry name" value="TYPE3IMSPROT"/>
</dbReference>
<keyword evidence="3" id="KW-0653">Protein transport</keyword>
<dbReference type="Gene3D" id="6.10.250.2080">
    <property type="match status" value="1"/>
</dbReference>
<feature type="transmembrane region" description="Helical" evidence="5">
    <location>
        <begin position="31"/>
        <end position="52"/>
    </location>
</feature>
<keyword evidence="6" id="KW-0969">Cilium</keyword>
<evidence type="ECO:0000313" key="6">
    <source>
        <dbReference type="EMBL" id="MFC3121529.1"/>
    </source>
</evidence>
<evidence type="ECO:0000256" key="5">
    <source>
        <dbReference type="SAM" id="Phobius"/>
    </source>
</evidence>
<comment type="similarity">
    <text evidence="1">Belongs to the type III secretion exporter family.</text>
</comment>
<keyword evidence="7" id="KW-1185">Reference proteome</keyword>
<evidence type="ECO:0000256" key="3">
    <source>
        <dbReference type="ARBA" id="ARBA00023225"/>
    </source>
</evidence>
<dbReference type="PANTHER" id="PTHR30531">
    <property type="entry name" value="FLAGELLAR BIOSYNTHETIC PROTEIN FLHB"/>
    <property type="match status" value="1"/>
</dbReference>
<sequence>MADESNKSEKATPYKLEEAKKKGQVAKSNEVSSLLIFIAFCAVLFMTGGQIWEGLKTQMRELLLYSGQVTLNITTLKGLFLHSSFTVFELFAPLLFVIMLAAVLFNVVQTGFVFSTHPITPDFTRLNPVKGMKKIFAIKTLFELLKAILKVGIIVLVWLNIGEYWLDKVMQSYGMTENSFVVHWVNMSIVLSLMIVGLILPHALIDFAFSKWDFGRQMRMSMQDIKDEHKKREGDPQVKQKQKQIQKELLKKAASLKSVKDADVIITNPEHIAVALSYKPKEMLAPKILSMGADKNAAVIRKIARHHNVPIFRNVPLARAIYNNSVIDGFIPEKCYQGVAEILKQVLVLNDVTNKGHQQGRQS</sequence>
<feature type="transmembrane region" description="Helical" evidence="5">
    <location>
        <begin position="90"/>
        <end position="114"/>
    </location>
</feature>
<keyword evidence="6" id="KW-0282">Flagellum</keyword>
<feature type="transmembrane region" description="Helical" evidence="5">
    <location>
        <begin position="181"/>
        <end position="209"/>
    </location>
</feature>
<proteinExistence type="inferred from homology"/>
<name>A0ABV7FMI6_9ALTE</name>
<dbReference type="PANTHER" id="PTHR30531:SF12">
    <property type="entry name" value="FLAGELLAR BIOSYNTHETIC PROTEIN FLHB"/>
    <property type="match status" value="1"/>
</dbReference>
<comment type="caution">
    <text evidence="6">The sequence shown here is derived from an EMBL/GenBank/DDBJ whole genome shotgun (WGS) entry which is preliminary data.</text>
</comment>
<comment type="function">
    <text evidence="4">Required for formation of the rod structure in the basal body of the flagellar apparatus. Together with FliI and FliH, may constitute the export apparatus of flagellin.</text>
</comment>
<evidence type="ECO:0000256" key="2">
    <source>
        <dbReference type="ARBA" id="ARBA00021622"/>
    </source>
</evidence>
<keyword evidence="5" id="KW-1133">Transmembrane helix</keyword>
<feature type="transmembrane region" description="Helical" evidence="5">
    <location>
        <begin position="135"/>
        <end position="161"/>
    </location>
</feature>
<evidence type="ECO:0000256" key="1">
    <source>
        <dbReference type="ARBA" id="ARBA00010690"/>
    </source>
</evidence>
<evidence type="ECO:0000256" key="4">
    <source>
        <dbReference type="ARBA" id="ARBA00025078"/>
    </source>
</evidence>
<dbReference type="InterPro" id="IPR029025">
    <property type="entry name" value="T3SS_substrate_exporter_C"/>
</dbReference>
<keyword evidence="6" id="KW-0966">Cell projection</keyword>
<dbReference type="EMBL" id="JBHRSW010000014">
    <property type="protein sequence ID" value="MFC3121529.1"/>
    <property type="molecule type" value="Genomic_DNA"/>
</dbReference>
<accession>A0ABV7FMI6</accession>
<dbReference type="RefSeq" id="WP_376919668.1">
    <property type="nucleotide sequence ID" value="NZ_JBHRSW010000014.1"/>
</dbReference>
<dbReference type="Pfam" id="PF01312">
    <property type="entry name" value="Bac_export_2"/>
    <property type="match status" value="1"/>
</dbReference>
<dbReference type="Proteomes" id="UP001595478">
    <property type="component" value="Unassembled WGS sequence"/>
</dbReference>
<gene>
    <name evidence="6" type="ORF">ACFOHL_07835</name>
</gene>
<protein>
    <recommendedName>
        <fullName evidence="2">Flagellar biosynthetic protein FlhB</fullName>
    </recommendedName>
</protein>
<dbReference type="SUPFAM" id="SSF160544">
    <property type="entry name" value="EscU C-terminal domain-like"/>
    <property type="match status" value="1"/>
</dbReference>
<keyword evidence="5" id="KW-0472">Membrane</keyword>
<dbReference type="InterPro" id="IPR006135">
    <property type="entry name" value="T3SS_substrate_exporter"/>
</dbReference>
<reference evidence="7" key="1">
    <citation type="journal article" date="2019" name="Int. J. Syst. Evol. Microbiol.">
        <title>The Global Catalogue of Microorganisms (GCM) 10K type strain sequencing project: providing services to taxonomists for standard genome sequencing and annotation.</title>
        <authorList>
            <consortium name="The Broad Institute Genomics Platform"/>
            <consortium name="The Broad Institute Genome Sequencing Center for Infectious Disease"/>
            <person name="Wu L."/>
            <person name="Ma J."/>
        </authorList>
    </citation>
    <scope>NUCLEOTIDE SEQUENCE [LARGE SCALE GENOMIC DNA]</scope>
    <source>
        <strain evidence="7">KCTC 52473</strain>
    </source>
</reference>